<evidence type="ECO:0000256" key="11">
    <source>
        <dbReference type="PIRSR" id="PIRSR605150-3"/>
    </source>
</evidence>
<dbReference type="PANTHER" id="PTHR13301">
    <property type="entry name" value="X-BOX TRANSCRIPTION FACTOR-RELATED"/>
    <property type="match status" value="1"/>
</dbReference>
<evidence type="ECO:0000256" key="2">
    <source>
        <dbReference type="ARBA" id="ARBA00022676"/>
    </source>
</evidence>
<comment type="function">
    <text evidence="9">Thought to be a Golgi-localized beta-glycan synthase that polymerize the backbones of noncellulosic polysaccharides (hemicelluloses) of plant cell wall.</text>
</comment>
<dbReference type="FunFam" id="3.90.550.10:FF:000138">
    <property type="entry name" value="Cellulose synthase isolog"/>
    <property type="match status" value="1"/>
</dbReference>
<feature type="transmembrane region" description="Helical" evidence="12">
    <location>
        <begin position="615"/>
        <end position="636"/>
    </location>
</feature>
<evidence type="ECO:0000313" key="13">
    <source>
        <dbReference type="EMBL" id="KAF7144906.1"/>
    </source>
</evidence>
<comment type="subcellular location">
    <subcellularLocation>
        <location evidence="1">Golgi apparatus membrane</location>
        <topology evidence="1">Multi-pass membrane protein</topology>
    </subcellularLocation>
</comment>
<keyword evidence="3" id="KW-0808">Transferase</keyword>
<keyword evidence="2" id="KW-0328">Glycosyltransferase</keyword>
<proteinExistence type="predicted"/>
<evidence type="ECO:0000256" key="4">
    <source>
        <dbReference type="ARBA" id="ARBA00022692"/>
    </source>
</evidence>
<dbReference type="AlphaFoldDB" id="A0A834GYB9"/>
<evidence type="ECO:0000256" key="12">
    <source>
        <dbReference type="SAM" id="Phobius"/>
    </source>
</evidence>
<evidence type="ECO:0000256" key="9">
    <source>
        <dbReference type="ARBA" id="ARBA00037405"/>
    </source>
</evidence>
<sequence>MAATAAVIIKEVVEHHHVKCVEEEEIDVNALLQSHSHLCRGISPLDCLGRREPTVDATHFDDGLADVAEKCPARPWPTGFNDTVAMILALGFAHVTMDLNKEKISGATRILKYIVVCIHYTTLEREREREREMGSEHRKGELPLFETRRAEGRILYRPFAASVFVGIVAVWAYRASHMPGPGEDGRFGWIGLLLAELWFGLYWLLTQALRWNRLHRSTFKDRLSQRYENELPKVDVFVCTANHEIEPPLMVINTVLSVMAYDYPPEKLAVYLSDDGGSIFTFYALLEASRFSQHWIPFCKKFNVEPRSPAAYFSSDSYDAIEDKELGSVKVILAGNNMASLSTFTRLSIVFQILIDGRDSEAKDIEGCAMPTLVYLAREKRPQHHHNFKAGSMNALIRVSSEISNGQVILNVDCDMYSNNSGSVRDALCFFMDEDKGHEIAYVQFPQNFENVTKNDVYGSAFVVINEASNDRNPIYSYGITKASHDDRSVGFACLSGIIGKCRLNSKVWMVMEALCTLELAAFTGEIPCVAESRLEIRLSSRRRDNGVINPIRGMEIGILQPNKKGLLRRCSNVARSDASAAQEMVRRHVLSYFSVSIPSLFQRRSPASNDSYKLIFLLLCGRIQVSSPWFLPFAYVITAKYGFSLAEFLWSGGTVLGWWNEQRVWLYKRTSSYLFAFVDTILGLFGFSETSFVVTNKVSSPDVSLRYEKELMEFGTSFPMFTVLATLAMINLVSLVWVAKRAVTDAGVRVFETLALQMVLCGVLVAINVPLYSALFFRQDDGKIPSSIAAKSVLLAVFVCTCSMFLY</sequence>
<dbReference type="GO" id="GO:0030244">
    <property type="term" value="P:cellulose biosynthetic process"/>
    <property type="evidence" value="ECO:0007669"/>
    <property type="project" value="InterPro"/>
</dbReference>
<evidence type="ECO:0000256" key="6">
    <source>
        <dbReference type="ARBA" id="ARBA00023034"/>
    </source>
</evidence>
<gene>
    <name evidence="13" type="ORF">RHSIM_Rhsim04G0011800</name>
</gene>
<feature type="transmembrane region" description="Helical" evidence="12">
    <location>
        <begin position="154"/>
        <end position="174"/>
    </location>
</feature>
<keyword evidence="5 12" id="KW-1133">Transmembrane helix</keyword>
<keyword evidence="4 12" id="KW-0812">Transmembrane</keyword>
<feature type="binding site" evidence="10">
    <location>
        <position position="275"/>
    </location>
    <ligand>
        <name>UDP-alpha-D-glucose</name>
        <dbReference type="ChEBI" id="CHEBI:58885"/>
    </ligand>
</feature>
<reference evidence="13" key="1">
    <citation type="submission" date="2019-11" db="EMBL/GenBank/DDBJ databases">
        <authorList>
            <person name="Liu Y."/>
            <person name="Hou J."/>
            <person name="Li T.-Q."/>
            <person name="Guan C.-H."/>
            <person name="Wu X."/>
            <person name="Wu H.-Z."/>
            <person name="Ling F."/>
            <person name="Zhang R."/>
            <person name="Shi X.-G."/>
            <person name="Ren J.-P."/>
            <person name="Chen E.-F."/>
            <person name="Sun J.-M."/>
        </authorList>
    </citation>
    <scope>NUCLEOTIDE SEQUENCE</scope>
    <source>
        <strain evidence="13">Adult_tree_wgs_1</strain>
        <tissue evidence="13">Leaves</tissue>
    </source>
</reference>
<feature type="transmembrane region" description="Helical" evidence="12">
    <location>
        <begin position="673"/>
        <end position="695"/>
    </location>
</feature>
<accession>A0A834GYB9</accession>
<dbReference type="OrthoDB" id="1929172at2759"/>
<comment type="caution">
    <text evidence="13">The sequence shown here is derived from an EMBL/GenBank/DDBJ whole genome shotgun (WGS) entry which is preliminary data.</text>
</comment>
<protein>
    <submittedName>
        <fullName evidence="13">Uncharacterized protein</fullName>
    </submittedName>
</protein>
<dbReference type="InterPro" id="IPR029044">
    <property type="entry name" value="Nucleotide-diphossugar_trans"/>
</dbReference>
<keyword evidence="7 12" id="KW-0472">Membrane</keyword>
<feature type="transmembrane region" description="Helical" evidence="12">
    <location>
        <begin position="785"/>
        <end position="807"/>
    </location>
</feature>
<evidence type="ECO:0000256" key="3">
    <source>
        <dbReference type="ARBA" id="ARBA00022679"/>
    </source>
</evidence>
<feature type="binding site" evidence="11">
    <location>
        <position position="389"/>
    </location>
    <ligand>
        <name>Mn(2+)</name>
        <dbReference type="ChEBI" id="CHEBI:29035"/>
    </ligand>
</feature>
<feature type="binding site" evidence="10">
    <location>
        <position position="246"/>
    </location>
    <ligand>
        <name>UDP-alpha-D-glucose</name>
        <dbReference type="ChEBI" id="CHEBI:58885"/>
    </ligand>
</feature>
<dbReference type="InterPro" id="IPR005150">
    <property type="entry name" value="Cellulose_synth"/>
</dbReference>
<dbReference type="GO" id="GO:0016760">
    <property type="term" value="F:cellulose synthase (UDP-forming) activity"/>
    <property type="evidence" value="ECO:0007669"/>
    <property type="project" value="InterPro"/>
</dbReference>
<feature type="binding site" evidence="11">
    <location>
        <position position="413"/>
    </location>
    <ligand>
        <name>Mn(2+)</name>
        <dbReference type="ChEBI" id="CHEBI:29035"/>
    </ligand>
</feature>
<feature type="transmembrane region" description="Helical" evidence="12">
    <location>
        <begin position="715"/>
        <end position="739"/>
    </location>
</feature>
<feature type="transmembrane region" description="Helical" evidence="12">
    <location>
        <begin position="751"/>
        <end position="773"/>
    </location>
</feature>
<organism evidence="13 14">
    <name type="scientific">Rhododendron simsii</name>
    <name type="common">Sims's rhododendron</name>
    <dbReference type="NCBI Taxonomy" id="118357"/>
    <lineage>
        <taxon>Eukaryota</taxon>
        <taxon>Viridiplantae</taxon>
        <taxon>Streptophyta</taxon>
        <taxon>Embryophyta</taxon>
        <taxon>Tracheophyta</taxon>
        <taxon>Spermatophyta</taxon>
        <taxon>Magnoliopsida</taxon>
        <taxon>eudicotyledons</taxon>
        <taxon>Gunneridae</taxon>
        <taxon>Pentapetalae</taxon>
        <taxon>asterids</taxon>
        <taxon>Ericales</taxon>
        <taxon>Ericaceae</taxon>
        <taxon>Ericoideae</taxon>
        <taxon>Rhodoreae</taxon>
        <taxon>Rhododendron</taxon>
    </lineage>
</organism>
<evidence type="ECO:0000256" key="8">
    <source>
        <dbReference type="ARBA" id="ARBA00023316"/>
    </source>
</evidence>
<dbReference type="Gene3D" id="3.90.550.10">
    <property type="entry name" value="Spore Coat Polysaccharide Biosynthesis Protein SpsA, Chain A"/>
    <property type="match status" value="2"/>
</dbReference>
<evidence type="ECO:0000256" key="7">
    <source>
        <dbReference type="ARBA" id="ARBA00023136"/>
    </source>
</evidence>
<feature type="transmembrane region" description="Helical" evidence="12">
    <location>
        <begin position="186"/>
        <end position="205"/>
    </location>
</feature>
<evidence type="ECO:0000313" key="14">
    <source>
        <dbReference type="Proteomes" id="UP000626092"/>
    </source>
</evidence>
<keyword evidence="14" id="KW-1185">Reference proteome</keyword>
<dbReference type="EMBL" id="WJXA01000004">
    <property type="protein sequence ID" value="KAF7144906.1"/>
    <property type="molecule type" value="Genomic_DNA"/>
</dbReference>
<dbReference type="GO" id="GO:0071555">
    <property type="term" value="P:cell wall organization"/>
    <property type="evidence" value="ECO:0007669"/>
    <property type="project" value="UniProtKB-KW"/>
</dbReference>
<dbReference type="Proteomes" id="UP000626092">
    <property type="component" value="Unassembled WGS sequence"/>
</dbReference>
<evidence type="ECO:0000256" key="10">
    <source>
        <dbReference type="PIRSR" id="PIRSR605150-2"/>
    </source>
</evidence>
<evidence type="ECO:0000256" key="5">
    <source>
        <dbReference type="ARBA" id="ARBA00022989"/>
    </source>
</evidence>
<feature type="transmembrane region" description="Helical" evidence="12">
    <location>
        <begin position="642"/>
        <end position="661"/>
    </location>
</feature>
<dbReference type="Pfam" id="PF03552">
    <property type="entry name" value="Cellulose_synt"/>
    <property type="match status" value="3"/>
</dbReference>
<dbReference type="GO" id="GO:0000139">
    <property type="term" value="C:Golgi membrane"/>
    <property type="evidence" value="ECO:0007669"/>
    <property type="project" value="UniProtKB-SubCell"/>
</dbReference>
<keyword evidence="8" id="KW-0961">Cell wall biogenesis/degradation</keyword>
<name>A0A834GYB9_RHOSS</name>
<keyword evidence="6" id="KW-0333">Golgi apparatus</keyword>
<evidence type="ECO:0000256" key="1">
    <source>
        <dbReference type="ARBA" id="ARBA00004653"/>
    </source>
</evidence>